<proteinExistence type="inferred from homology"/>
<dbReference type="SUPFAM" id="SSF50494">
    <property type="entry name" value="Trypsin-like serine proteases"/>
    <property type="match status" value="1"/>
</dbReference>
<organism evidence="4 5">
    <name type="scientific">Romanomermis culicivorax</name>
    <name type="common">Nematode worm</name>
    <dbReference type="NCBI Taxonomy" id="13658"/>
    <lineage>
        <taxon>Eukaryota</taxon>
        <taxon>Metazoa</taxon>
        <taxon>Ecdysozoa</taxon>
        <taxon>Nematoda</taxon>
        <taxon>Enoplea</taxon>
        <taxon>Dorylaimia</taxon>
        <taxon>Mermithida</taxon>
        <taxon>Mermithoidea</taxon>
        <taxon>Mermithidae</taxon>
        <taxon>Romanomermis</taxon>
    </lineage>
</organism>
<comment type="similarity">
    <text evidence="2">Belongs to the peptidase S1 family. CLIP subfamily.</text>
</comment>
<dbReference type="InterPro" id="IPR051487">
    <property type="entry name" value="Ser/Thr_Proteases_Immune/Dev"/>
</dbReference>
<dbReference type="InterPro" id="IPR009003">
    <property type="entry name" value="Peptidase_S1_PA"/>
</dbReference>
<name>A0A915KIC1_ROMCU</name>
<accession>A0A915KIC1</accession>
<dbReference type="InterPro" id="IPR043504">
    <property type="entry name" value="Peptidase_S1_PA_chymotrypsin"/>
</dbReference>
<sequence>MKESRGSRLVSAPTLCQARTALISAKENHRKKAYFGTRQIYSSVSAHHDWIDTKLKPIPTPKSSVTNITKPFWTAELYVNGQPSHCIVSPIALPHLQVPGATQTSTDYVLTSAACLINYDEKTAQTRLIDGHNLTIVLVKLDGKKQISNPVFIKIRKFFVHEKFDADELNDTSVHNPDIAVIRTEVMIDVMEPYTVVNQPLKGVNKCQVLAWEIPAGNSSGRHAVNIDINSKIKTNGAYLYNSIRHNSKTSLESDPGTAFICNTNGRTVLHGIVSHVSQRRIRQQFETKFVYSSIAKNYDWIVAKLKQN</sequence>
<evidence type="ECO:0000256" key="1">
    <source>
        <dbReference type="ARBA" id="ARBA00023157"/>
    </source>
</evidence>
<keyword evidence="4" id="KW-1185">Reference proteome</keyword>
<keyword evidence="1" id="KW-1015">Disulfide bond</keyword>
<dbReference type="Pfam" id="PF00089">
    <property type="entry name" value="Trypsin"/>
    <property type="match status" value="1"/>
</dbReference>
<reference evidence="5" key="1">
    <citation type="submission" date="2022-11" db="UniProtKB">
        <authorList>
            <consortium name="WormBaseParasite"/>
        </authorList>
    </citation>
    <scope>IDENTIFICATION</scope>
</reference>
<evidence type="ECO:0000256" key="2">
    <source>
        <dbReference type="ARBA" id="ARBA00024195"/>
    </source>
</evidence>
<evidence type="ECO:0000313" key="5">
    <source>
        <dbReference type="WBParaSite" id="nRc.2.0.1.t37746-RA"/>
    </source>
</evidence>
<dbReference type="Gene3D" id="2.40.10.10">
    <property type="entry name" value="Trypsin-like serine proteases"/>
    <property type="match status" value="2"/>
</dbReference>
<dbReference type="GO" id="GO:0006508">
    <property type="term" value="P:proteolysis"/>
    <property type="evidence" value="ECO:0007669"/>
    <property type="project" value="InterPro"/>
</dbReference>
<dbReference type="WBParaSite" id="nRc.2.0.1.t37746-RA">
    <property type="protein sequence ID" value="nRc.2.0.1.t37746-RA"/>
    <property type="gene ID" value="nRc.2.0.1.g37746"/>
</dbReference>
<evidence type="ECO:0000259" key="3">
    <source>
        <dbReference type="PROSITE" id="PS50240"/>
    </source>
</evidence>
<dbReference type="PANTHER" id="PTHR24256">
    <property type="entry name" value="TRYPTASE-RELATED"/>
    <property type="match status" value="1"/>
</dbReference>
<dbReference type="AlphaFoldDB" id="A0A915KIC1"/>
<evidence type="ECO:0000313" key="4">
    <source>
        <dbReference type="Proteomes" id="UP000887565"/>
    </source>
</evidence>
<feature type="domain" description="Peptidase S1" evidence="3">
    <location>
        <begin position="73"/>
        <end position="307"/>
    </location>
</feature>
<dbReference type="PROSITE" id="PS50240">
    <property type="entry name" value="TRYPSIN_DOM"/>
    <property type="match status" value="1"/>
</dbReference>
<protein>
    <submittedName>
        <fullName evidence="5">Peptidase S1 domain-containing protein</fullName>
    </submittedName>
</protein>
<dbReference type="GO" id="GO:0004252">
    <property type="term" value="F:serine-type endopeptidase activity"/>
    <property type="evidence" value="ECO:0007669"/>
    <property type="project" value="InterPro"/>
</dbReference>
<dbReference type="InterPro" id="IPR001254">
    <property type="entry name" value="Trypsin_dom"/>
</dbReference>
<dbReference type="Proteomes" id="UP000887565">
    <property type="component" value="Unplaced"/>
</dbReference>